<feature type="region of interest" description="Disordered" evidence="1">
    <location>
        <begin position="1"/>
        <end position="55"/>
    </location>
</feature>
<evidence type="ECO:0000313" key="3">
    <source>
        <dbReference type="Proteomes" id="UP000315003"/>
    </source>
</evidence>
<accession>A0A517SWW4</accession>
<dbReference type="EMBL" id="CP036272">
    <property type="protein sequence ID" value="QDT60627.1"/>
    <property type="molecule type" value="Genomic_DNA"/>
</dbReference>
<reference evidence="2 3" key="1">
    <citation type="submission" date="2019-02" db="EMBL/GenBank/DDBJ databases">
        <title>Deep-cultivation of Planctomycetes and their phenomic and genomic characterization uncovers novel biology.</title>
        <authorList>
            <person name="Wiegand S."/>
            <person name="Jogler M."/>
            <person name="Boedeker C."/>
            <person name="Pinto D."/>
            <person name="Vollmers J."/>
            <person name="Rivas-Marin E."/>
            <person name="Kohn T."/>
            <person name="Peeters S.H."/>
            <person name="Heuer A."/>
            <person name="Rast P."/>
            <person name="Oberbeckmann S."/>
            <person name="Bunk B."/>
            <person name="Jeske O."/>
            <person name="Meyerdierks A."/>
            <person name="Storesund J.E."/>
            <person name="Kallscheuer N."/>
            <person name="Luecker S."/>
            <person name="Lage O.M."/>
            <person name="Pohl T."/>
            <person name="Merkel B.J."/>
            <person name="Hornburger P."/>
            <person name="Mueller R.-W."/>
            <person name="Bruemmer F."/>
            <person name="Labrenz M."/>
            <person name="Spormann A.M."/>
            <person name="Op den Camp H."/>
            <person name="Overmann J."/>
            <person name="Amann R."/>
            <person name="Jetten M.S.M."/>
            <person name="Mascher T."/>
            <person name="Medema M.H."/>
            <person name="Devos D.P."/>
            <person name="Kaster A.-K."/>
            <person name="Ovreas L."/>
            <person name="Rohde M."/>
            <person name="Galperin M.Y."/>
            <person name="Jogler C."/>
        </authorList>
    </citation>
    <scope>NUCLEOTIDE SEQUENCE [LARGE SCALE GENOMIC DNA]</scope>
    <source>
        <strain evidence="2 3">SV_7m_r</strain>
    </source>
</reference>
<sequence length="109" mass="12203">MRPVLAQRGWPKPAADHAKHATSRDRCQRVRRVAIPPNEPVMEDKPKSANPNRLTPEDLATLLSNRRKKRVELEHIQADIEAGAPTNADGTLSVVAYAAWLLQEKHRGD</sequence>
<gene>
    <name evidence="2" type="ORF">SV7mr_31510</name>
</gene>
<keyword evidence="3" id="KW-1185">Reference proteome</keyword>
<feature type="compositionally biased region" description="Basic and acidic residues" evidence="1">
    <location>
        <begin position="14"/>
        <end position="28"/>
    </location>
</feature>
<dbReference type="AlphaFoldDB" id="A0A517SWW4"/>
<proteinExistence type="predicted"/>
<organism evidence="2 3">
    <name type="scientific">Stieleria bergensis</name>
    <dbReference type="NCBI Taxonomy" id="2528025"/>
    <lineage>
        <taxon>Bacteria</taxon>
        <taxon>Pseudomonadati</taxon>
        <taxon>Planctomycetota</taxon>
        <taxon>Planctomycetia</taxon>
        <taxon>Pirellulales</taxon>
        <taxon>Pirellulaceae</taxon>
        <taxon>Stieleria</taxon>
    </lineage>
</organism>
<protein>
    <submittedName>
        <fullName evidence="2">Uncharacterized protein</fullName>
    </submittedName>
</protein>
<evidence type="ECO:0000313" key="2">
    <source>
        <dbReference type="EMBL" id="QDT60627.1"/>
    </source>
</evidence>
<name>A0A517SWW4_9BACT</name>
<evidence type="ECO:0000256" key="1">
    <source>
        <dbReference type="SAM" id="MobiDB-lite"/>
    </source>
</evidence>
<dbReference type="Proteomes" id="UP000315003">
    <property type="component" value="Chromosome"/>
</dbReference>